<feature type="disulfide bond" description="Redox-active" evidence="15">
    <location>
        <begin position="42"/>
        <end position="47"/>
    </location>
</feature>
<dbReference type="EC" id="1.8.1.4" evidence="3 16"/>
<dbReference type="Pfam" id="PF07992">
    <property type="entry name" value="Pyr_redox_2"/>
    <property type="match status" value="1"/>
</dbReference>
<dbReference type="PROSITE" id="PS00076">
    <property type="entry name" value="PYRIDINE_REDOX_1"/>
    <property type="match status" value="1"/>
</dbReference>
<feature type="binding site" evidence="14">
    <location>
        <position position="311"/>
    </location>
    <ligand>
        <name>FAD</name>
        <dbReference type="ChEBI" id="CHEBI:57692"/>
    </ligand>
</feature>
<dbReference type="SUPFAM" id="SSF55424">
    <property type="entry name" value="FAD/NAD-linked reductases, dimerisation (C-terminal) domain"/>
    <property type="match status" value="1"/>
</dbReference>
<dbReference type="Gene3D" id="3.30.390.30">
    <property type="match status" value="1"/>
</dbReference>
<dbReference type="GO" id="GO:0050660">
    <property type="term" value="F:flavin adenine dinucleotide binding"/>
    <property type="evidence" value="ECO:0007669"/>
    <property type="project" value="InterPro"/>
</dbReference>
<gene>
    <name evidence="19" type="primary">lpdA</name>
    <name evidence="19" type="ORF">LQ384_28205</name>
</gene>
<evidence type="ECO:0000256" key="14">
    <source>
        <dbReference type="PIRSR" id="PIRSR000350-3"/>
    </source>
</evidence>
<dbReference type="Pfam" id="PF02852">
    <property type="entry name" value="Pyr_redox_dim"/>
    <property type="match status" value="1"/>
</dbReference>
<dbReference type="FunFam" id="3.30.390.30:FF:000001">
    <property type="entry name" value="Dihydrolipoyl dehydrogenase"/>
    <property type="match status" value="1"/>
</dbReference>
<dbReference type="InterPro" id="IPR012999">
    <property type="entry name" value="Pyr_OxRdtase_I_AS"/>
</dbReference>
<reference evidence="19" key="1">
    <citation type="submission" date="2021-11" db="EMBL/GenBank/DDBJ databases">
        <title>Development of a sustainable strategy for remediation of hydrocarbon-contaminated territories based on the waste exchange concept.</title>
        <authorList>
            <person name="Elkin A."/>
        </authorList>
    </citation>
    <scope>NUCLEOTIDE SEQUENCE</scope>
    <source>
        <strain evidence="19">IEGM 757</strain>
    </source>
</reference>
<dbReference type="GO" id="GO:0004148">
    <property type="term" value="F:dihydrolipoyl dehydrogenase (NADH) activity"/>
    <property type="evidence" value="ECO:0007669"/>
    <property type="project" value="UniProtKB-EC"/>
</dbReference>
<feature type="active site" description="Proton acceptor" evidence="13">
    <location>
        <position position="445"/>
    </location>
</feature>
<feature type="domain" description="FAD/NAD(P)-binding" evidence="18">
    <location>
        <begin position="5"/>
        <end position="326"/>
    </location>
</feature>
<dbReference type="SUPFAM" id="SSF51905">
    <property type="entry name" value="FAD/NAD(P)-binding domain"/>
    <property type="match status" value="1"/>
</dbReference>
<dbReference type="Proteomes" id="UP001198630">
    <property type="component" value="Unassembled WGS sequence"/>
</dbReference>
<keyword evidence="6 16" id="KW-0285">Flavoprotein</keyword>
<dbReference type="GO" id="GO:0005737">
    <property type="term" value="C:cytoplasm"/>
    <property type="evidence" value="ECO:0007669"/>
    <property type="project" value="UniProtKB-SubCell"/>
</dbReference>
<dbReference type="InterPro" id="IPR023753">
    <property type="entry name" value="FAD/NAD-binding_dom"/>
</dbReference>
<evidence type="ECO:0000256" key="6">
    <source>
        <dbReference type="ARBA" id="ARBA00022630"/>
    </source>
</evidence>
<comment type="cofactor">
    <cofactor evidence="14 16">
        <name>FAD</name>
        <dbReference type="ChEBI" id="CHEBI:57692"/>
    </cofactor>
    <text evidence="14 16">Binds 1 FAD per subunit.</text>
</comment>
<comment type="similarity">
    <text evidence="2 16">Belongs to the class-I pyridine nucleotide-disulfide oxidoreductase family.</text>
</comment>
<evidence type="ECO:0000256" key="9">
    <source>
        <dbReference type="ARBA" id="ARBA00023027"/>
    </source>
</evidence>
<evidence type="ECO:0000256" key="11">
    <source>
        <dbReference type="ARBA" id="ARBA00023284"/>
    </source>
</evidence>
<dbReference type="GO" id="GO:0006103">
    <property type="term" value="P:2-oxoglutarate metabolic process"/>
    <property type="evidence" value="ECO:0007669"/>
    <property type="project" value="TreeGrafter"/>
</dbReference>
<keyword evidence="10" id="KW-1015">Disulfide bond</keyword>
<dbReference type="Gene3D" id="3.50.50.60">
    <property type="entry name" value="FAD/NAD(P)-binding domain"/>
    <property type="match status" value="2"/>
</dbReference>
<dbReference type="InterPro" id="IPR036188">
    <property type="entry name" value="FAD/NAD-bd_sf"/>
</dbReference>
<keyword evidence="14" id="KW-0547">Nucleotide-binding</keyword>
<name>A0AAW4XR89_RHORH</name>
<protein>
    <recommendedName>
        <fullName evidence="4 16">Dihydrolipoyl dehydrogenase</fullName>
        <ecNumber evidence="3 16">1.8.1.4</ecNumber>
    </recommendedName>
</protein>
<feature type="binding site" evidence="14">
    <location>
        <position position="203"/>
    </location>
    <ligand>
        <name>NAD(+)</name>
        <dbReference type="ChEBI" id="CHEBI:57540"/>
    </ligand>
</feature>
<evidence type="ECO:0000313" key="19">
    <source>
        <dbReference type="EMBL" id="MCD2114962.1"/>
    </source>
</evidence>
<comment type="caution">
    <text evidence="19">The sequence shown here is derived from an EMBL/GenBank/DDBJ whole genome shotgun (WGS) entry which is preliminary data.</text>
</comment>
<dbReference type="PANTHER" id="PTHR22912:SF217">
    <property type="entry name" value="DIHYDROLIPOYL DEHYDROGENASE"/>
    <property type="match status" value="1"/>
</dbReference>
<accession>A0AAW4XR89</accession>
<evidence type="ECO:0000256" key="8">
    <source>
        <dbReference type="ARBA" id="ARBA00023002"/>
    </source>
</evidence>
<comment type="catalytic activity">
    <reaction evidence="12 16">
        <text>N(6)-[(R)-dihydrolipoyl]-L-lysyl-[protein] + NAD(+) = N(6)-[(R)-lipoyl]-L-lysyl-[protein] + NADH + H(+)</text>
        <dbReference type="Rhea" id="RHEA:15045"/>
        <dbReference type="Rhea" id="RHEA-COMP:10474"/>
        <dbReference type="Rhea" id="RHEA-COMP:10475"/>
        <dbReference type="ChEBI" id="CHEBI:15378"/>
        <dbReference type="ChEBI" id="CHEBI:57540"/>
        <dbReference type="ChEBI" id="CHEBI:57945"/>
        <dbReference type="ChEBI" id="CHEBI:83099"/>
        <dbReference type="ChEBI" id="CHEBI:83100"/>
        <dbReference type="EC" id="1.8.1.4"/>
    </reaction>
</comment>
<evidence type="ECO:0000256" key="10">
    <source>
        <dbReference type="ARBA" id="ARBA00023157"/>
    </source>
</evidence>
<evidence type="ECO:0000256" key="13">
    <source>
        <dbReference type="PIRSR" id="PIRSR000350-2"/>
    </source>
</evidence>
<evidence type="ECO:0000259" key="18">
    <source>
        <dbReference type="Pfam" id="PF07992"/>
    </source>
</evidence>
<keyword evidence="11 16" id="KW-0676">Redox-active center</keyword>
<feature type="binding site" evidence="14">
    <location>
        <position position="51"/>
    </location>
    <ligand>
        <name>FAD</name>
        <dbReference type="ChEBI" id="CHEBI:57692"/>
    </ligand>
</feature>
<keyword evidence="7 14" id="KW-0274">FAD</keyword>
<dbReference type="RefSeq" id="WP_230792895.1">
    <property type="nucleotide sequence ID" value="NZ_JAJNCO010000037.1"/>
</dbReference>
<comment type="subcellular location">
    <subcellularLocation>
        <location evidence="1">Cytoplasm</location>
    </subcellularLocation>
</comment>
<keyword evidence="8 16" id="KW-0560">Oxidoreductase</keyword>
<dbReference type="EMBL" id="JAJNCO010000037">
    <property type="protein sequence ID" value="MCD2114962.1"/>
    <property type="molecule type" value="Genomic_DNA"/>
</dbReference>
<dbReference type="PIRSF" id="PIRSF000350">
    <property type="entry name" value="Mercury_reductase_MerA"/>
    <property type="match status" value="1"/>
</dbReference>
<evidence type="ECO:0000256" key="4">
    <source>
        <dbReference type="ARBA" id="ARBA00016961"/>
    </source>
</evidence>
<evidence type="ECO:0000313" key="20">
    <source>
        <dbReference type="Proteomes" id="UP001198630"/>
    </source>
</evidence>
<organism evidence="19 20">
    <name type="scientific">Rhodococcus rhodochrous</name>
    <dbReference type="NCBI Taxonomy" id="1829"/>
    <lineage>
        <taxon>Bacteria</taxon>
        <taxon>Bacillati</taxon>
        <taxon>Actinomycetota</taxon>
        <taxon>Actinomycetes</taxon>
        <taxon>Mycobacteriales</taxon>
        <taxon>Nocardiaceae</taxon>
        <taxon>Rhodococcus</taxon>
    </lineage>
</organism>
<dbReference type="InterPro" id="IPR016156">
    <property type="entry name" value="FAD/NAD-linked_Rdtase_dimer_sf"/>
</dbReference>
<evidence type="ECO:0000256" key="7">
    <source>
        <dbReference type="ARBA" id="ARBA00022827"/>
    </source>
</evidence>
<feature type="domain" description="Pyridine nucleotide-disulphide oxidoreductase dimerisation" evidence="17">
    <location>
        <begin position="347"/>
        <end position="455"/>
    </location>
</feature>
<dbReference type="PANTHER" id="PTHR22912">
    <property type="entry name" value="DISULFIDE OXIDOREDUCTASE"/>
    <property type="match status" value="1"/>
</dbReference>
<evidence type="ECO:0000256" key="15">
    <source>
        <dbReference type="PIRSR" id="PIRSR000350-4"/>
    </source>
</evidence>
<dbReference type="InterPro" id="IPR001100">
    <property type="entry name" value="Pyr_nuc-diS_OxRdtase"/>
</dbReference>
<dbReference type="InterPro" id="IPR004099">
    <property type="entry name" value="Pyr_nucl-diS_OxRdtase_dimer"/>
</dbReference>
<dbReference type="PRINTS" id="PR00411">
    <property type="entry name" value="PNDRDTASEI"/>
</dbReference>
<proteinExistence type="inferred from homology"/>
<dbReference type="InterPro" id="IPR050151">
    <property type="entry name" value="Class-I_Pyr_Nuc-Dis_Oxidored"/>
</dbReference>
<keyword evidence="5" id="KW-0963">Cytoplasm</keyword>
<evidence type="ECO:0000256" key="5">
    <source>
        <dbReference type="ARBA" id="ARBA00022490"/>
    </source>
</evidence>
<evidence type="ECO:0000256" key="16">
    <source>
        <dbReference type="RuleBase" id="RU003692"/>
    </source>
</evidence>
<evidence type="ECO:0000256" key="1">
    <source>
        <dbReference type="ARBA" id="ARBA00004496"/>
    </source>
</evidence>
<feature type="binding site" evidence="14">
    <location>
        <begin position="180"/>
        <end position="187"/>
    </location>
    <ligand>
        <name>NAD(+)</name>
        <dbReference type="ChEBI" id="CHEBI:57540"/>
    </ligand>
</feature>
<evidence type="ECO:0000256" key="12">
    <source>
        <dbReference type="ARBA" id="ARBA00049187"/>
    </source>
</evidence>
<dbReference type="PRINTS" id="PR00368">
    <property type="entry name" value="FADPNR"/>
</dbReference>
<dbReference type="InterPro" id="IPR006258">
    <property type="entry name" value="Lipoamide_DH"/>
</dbReference>
<keyword evidence="9 14" id="KW-0520">NAD</keyword>
<evidence type="ECO:0000259" key="17">
    <source>
        <dbReference type="Pfam" id="PF02852"/>
    </source>
</evidence>
<dbReference type="AlphaFoldDB" id="A0AAW4XR89"/>
<sequence length="466" mass="49242">MTQKYDVLVVGSGPGGYVAAIRAAQHGLRTAIVERDRLGGICLNWGCIPTKALLHGADVAHTLVNLQPLGFSTGSVEFDMGRLVEFSRSVSGRLSDGIGYLMKKNDIDVVEGAARLLDKGLVAVTTADETVSEYRADHVILATGARPRPVPGVIPDGDRIWTYFDALVPTDLPKSLLVIGSGAVGVEFASLYKDLGTDVTLVEMAPQIMPVEDFAVASHVRRQFEQRGIKIHTGASVSELAAGPDTVTVTVQSTAGTVDELTVDRVLVAAGIQGNVEDLGLTELGIEVEHGFITTDQWCRTSAFGVYAIGDVAGAPCLAHKASHEAVLCVDKLAGVQHVRPLDRDYVPGCTYARPQVASLGLTEEQARATGRRLQVGQFDLQASGKALAIGEADGFVKTIFDADSGELLGAHMVGPDVTEQIQGFGIARALEATADDLAEVVFAHPTLSEAMHESVLSALGRPINM</sequence>
<comment type="miscellaneous">
    <text evidence="16">The active site is a redox-active disulfide bond.</text>
</comment>
<evidence type="ECO:0000256" key="2">
    <source>
        <dbReference type="ARBA" id="ARBA00007532"/>
    </source>
</evidence>
<dbReference type="NCBIfam" id="TIGR01350">
    <property type="entry name" value="lipoamide_DH"/>
    <property type="match status" value="1"/>
</dbReference>
<feature type="binding site" evidence="14">
    <location>
        <position position="271"/>
    </location>
    <ligand>
        <name>NAD(+)</name>
        <dbReference type="ChEBI" id="CHEBI:57540"/>
    </ligand>
</feature>
<evidence type="ECO:0000256" key="3">
    <source>
        <dbReference type="ARBA" id="ARBA00012608"/>
    </source>
</evidence>